<organism evidence="2 3">
    <name type="scientific">Kribbella yunnanensis</name>
    <dbReference type="NCBI Taxonomy" id="190194"/>
    <lineage>
        <taxon>Bacteria</taxon>
        <taxon>Bacillati</taxon>
        <taxon>Actinomycetota</taxon>
        <taxon>Actinomycetes</taxon>
        <taxon>Propionibacteriales</taxon>
        <taxon>Kribbellaceae</taxon>
        <taxon>Kribbella</taxon>
    </lineage>
</organism>
<dbReference type="InterPro" id="IPR013216">
    <property type="entry name" value="Methyltransf_11"/>
</dbReference>
<evidence type="ECO:0000313" key="3">
    <source>
        <dbReference type="Proteomes" id="UP001500280"/>
    </source>
</evidence>
<proteinExistence type="predicted"/>
<feature type="domain" description="Methyltransferase type 11" evidence="1">
    <location>
        <begin position="69"/>
        <end position="112"/>
    </location>
</feature>
<name>A0ABN2IY23_9ACTN</name>
<dbReference type="RefSeq" id="WP_344162854.1">
    <property type="nucleotide sequence ID" value="NZ_BAAANF010000025.1"/>
</dbReference>
<dbReference type="Pfam" id="PF08241">
    <property type="entry name" value="Methyltransf_11"/>
    <property type="match status" value="1"/>
</dbReference>
<sequence length="209" mass="22401">MTIHDERAESVLGSGVEGRLELARVRELLGRYLPAPPAKVADIGGGPGVHAQLLLADGYDVRMLNPVALQTGDEEFDAAYLSGLMHYLVHAADRRAALREAIRVTKCGGFVAAVAVNPTASRRAHTAYHTVAQLRSELTGAGLRAVSIYGLTVAGDWLSIMVDRHYNGLALPDDEPDPLETALECARLADRHPEMVQASGLLFGVGQRD</sequence>
<accession>A0ABN2IY23</accession>
<evidence type="ECO:0000259" key="1">
    <source>
        <dbReference type="Pfam" id="PF08241"/>
    </source>
</evidence>
<protein>
    <recommendedName>
        <fullName evidence="1">Methyltransferase type 11 domain-containing protein</fullName>
    </recommendedName>
</protein>
<dbReference type="SUPFAM" id="SSF53335">
    <property type="entry name" value="S-adenosyl-L-methionine-dependent methyltransferases"/>
    <property type="match status" value="1"/>
</dbReference>
<dbReference type="InterPro" id="IPR029063">
    <property type="entry name" value="SAM-dependent_MTases_sf"/>
</dbReference>
<gene>
    <name evidence="2" type="ORF">GCM10009745_72930</name>
</gene>
<evidence type="ECO:0000313" key="2">
    <source>
        <dbReference type="EMBL" id="GAA1714107.1"/>
    </source>
</evidence>
<dbReference type="Proteomes" id="UP001500280">
    <property type="component" value="Unassembled WGS sequence"/>
</dbReference>
<dbReference type="EMBL" id="BAAANF010000025">
    <property type="protein sequence ID" value="GAA1714107.1"/>
    <property type="molecule type" value="Genomic_DNA"/>
</dbReference>
<dbReference type="Gene3D" id="3.40.50.150">
    <property type="entry name" value="Vaccinia Virus protein VP39"/>
    <property type="match status" value="1"/>
</dbReference>
<keyword evidence="3" id="KW-1185">Reference proteome</keyword>
<comment type="caution">
    <text evidence="2">The sequence shown here is derived from an EMBL/GenBank/DDBJ whole genome shotgun (WGS) entry which is preliminary data.</text>
</comment>
<reference evidence="2 3" key="1">
    <citation type="journal article" date="2019" name="Int. J. Syst. Evol. Microbiol.">
        <title>The Global Catalogue of Microorganisms (GCM) 10K type strain sequencing project: providing services to taxonomists for standard genome sequencing and annotation.</title>
        <authorList>
            <consortium name="The Broad Institute Genomics Platform"/>
            <consortium name="The Broad Institute Genome Sequencing Center for Infectious Disease"/>
            <person name="Wu L."/>
            <person name="Ma J."/>
        </authorList>
    </citation>
    <scope>NUCLEOTIDE SEQUENCE [LARGE SCALE GENOMIC DNA]</scope>
    <source>
        <strain evidence="2 3">JCM 14307</strain>
    </source>
</reference>